<sequence length="383" mass="40792">MAITHQERNFVVIEIGGYTTKALRDTTDVNILPSVEIRTRAGILKQETEKADEAVSPLDKSSEQESKLQKQQEQAKEQQEQAAPPPPPPASASAENENEETDSQENDAEKKDDPAAPDSSSSTKDTDEPTEPSYIFGTALETIDPELLEATVDIIQAGRVQDWDLLSALLRHILVKELGIRISDNYCPIMFSVPPQWSKVDHEALTQVAFEHLNAPSVEIMEQPLLVVYGNGAISGLVVDFGHSVTTVSAVVDNCIVYNSVAQSTVAGSAVTERLRELLDADEGLRAQMGGEHVSLDFTQAVKESGLCKFQLLSGTGVSNGKTSASGTSASSSSITAAASAAATAADGEAAQQEGSNRGNGSNGASDVPSFKYLGKKYTLPRD</sequence>
<reference evidence="1" key="1">
    <citation type="submission" date="2022-07" db="EMBL/GenBank/DDBJ databases">
        <title>Phylogenomic reconstructions and comparative analyses of Kickxellomycotina fungi.</title>
        <authorList>
            <person name="Reynolds N.K."/>
            <person name="Stajich J.E."/>
            <person name="Barry K."/>
            <person name="Grigoriev I.V."/>
            <person name="Crous P."/>
            <person name="Smith M.E."/>
        </authorList>
    </citation>
    <scope>NUCLEOTIDE SEQUENCE</scope>
    <source>
        <strain evidence="1">Benny 63K</strain>
    </source>
</reference>
<proteinExistence type="predicted"/>
<organism evidence="1 2">
    <name type="scientific">Kickxella alabastrina</name>
    <dbReference type="NCBI Taxonomy" id="61397"/>
    <lineage>
        <taxon>Eukaryota</taxon>
        <taxon>Fungi</taxon>
        <taxon>Fungi incertae sedis</taxon>
        <taxon>Zoopagomycota</taxon>
        <taxon>Kickxellomycotina</taxon>
        <taxon>Kickxellomycetes</taxon>
        <taxon>Kickxellales</taxon>
        <taxon>Kickxellaceae</taxon>
        <taxon>Kickxella</taxon>
    </lineage>
</organism>
<accession>A0ACC1ILT3</accession>
<comment type="caution">
    <text evidence="1">The sequence shown here is derived from an EMBL/GenBank/DDBJ whole genome shotgun (WGS) entry which is preliminary data.</text>
</comment>
<name>A0ACC1ILT3_9FUNG</name>
<feature type="non-terminal residue" evidence="1">
    <location>
        <position position="383"/>
    </location>
</feature>
<dbReference type="Proteomes" id="UP001150581">
    <property type="component" value="Unassembled WGS sequence"/>
</dbReference>
<protein>
    <submittedName>
        <fullName evidence="1">Uncharacterized protein</fullName>
    </submittedName>
</protein>
<evidence type="ECO:0000313" key="1">
    <source>
        <dbReference type="EMBL" id="KAJ1893333.1"/>
    </source>
</evidence>
<evidence type="ECO:0000313" key="2">
    <source>
        <dbReference type="Proteomes" id="UP001150581"/>
    </source>
</evidence>
<gene>
    <name evidence="1" type="ORF">LPJ66_005824</name>
</gene>
<keyword evidence="2" id="KW-1185">Reference proteome</keyword>
<dbReference type="EMBL" id="JANBPG010000851">
    <property type="protein sequence ID" value="KAJ1893333.1"/>
    <property type="molecule type" value="Genomic_DNA"/>
</dbReference>